<dbReference type="PANTHER" id="PTHR33567">
    <property type="entry name" value="CHROMATE ION TRANSPORTER (EUROFUNG)"/>
    <property type="match status" value="1"/>
</dbReference>
<feature type="transmembrane region" description="Helical" evidence="7">
    <location>
        <begin position="116"/>
        <end position="137"/>
    </location>
</feature>
<feature type="transmembrane region" description="Helical" evidence="7">
    <location>
        <begin position="381"/>
        <end position="398"/>
    </location>
</feature>
<evidence type="ECO:0000256" key="3">
    <source>
        <dbReference type="ARBA" id="ARBA00022475"/>
    </source>
</evidence>
<reference evidence="8 9" key="1">
    <citation type="submission" date="2019-01" db="EMBL/GenBank/DDBJ databases">
        <title>Genome sequence of Salinicola endophyticus REST5.</title>
        <authorList>
            <person name="Nascimento F.X."/>
        </authorList>
    </citation>
    <scope>NUCLEOTIDE SEQUENCE [LARGE SCALE GENOMIC DNA]</scope>
    <source>
        <strain evidence="8 9">REST5</strain>
    </source>
</reference>
<evidence type="ECO:0000256" key="2">
    <source>
        <dbReference type="ARBA" id="ARBA00005262"/>
    </source>
</evidence>
<evidence type="ECO:0000256" key="7">
    <source>
        <dbReference type="SAM" id="Phobius"/>
    </source>
</evidence>
<dbReference type="RefSeq" id="WP_282236045.1">
    <property type="nucleotide sequence ID" value="NZ_CP035631.1"/>
</dbReference>
<dbReference type="PIRSF" id="PIRSF004810">
    <property type="entry name" value="ChrA"/>
    <property type="match status" value="1"/>
</dbReference>
<evidence type="ECO:0000256" key="6">
    <source>
        <dbReference type="ARBA" id="ARBA00023136"/>
    </source>
</evidence>
<comment type="similarity">
    <text evidence="2">Belongs to the chromate ion transporter (CHR) (TC 2.A.51) family.</text>
</comment>
<evidence type="ECO:0000256" key="5">
    <source>
        <dbReference type="ARBA" id="ARBA00022989"/>
    </source>
</evidence>
<dbReference type="Proteomes" id="UP001321526">
    <property type="component" value="Chromosome"/>
</dbReference>
<keyword evidence="9" id="KW-1185">Reference proteome</keyword>
<evidence type="ECO:0000256" key="1">
    <source>
        <dbReference type="ARBA" id="ARBA00004651"/>
    </source>
</evidence>
<keyword evidence="6 7" id="KW-0472">Membrane</keyword>
<keyword evidence="5 7" id="KW-1133">Transmembrane helix</keyword>
<dbReference type="NCBIfam" id="TIGR00937">
    <property type="entry name" value="2A51"/>
    <property type="match status" value="1"/>
</dbReference>
<comment type="subcellular location">
    <subcellularLocation>
        <location evidence="1">Cell membrane</location>
        <topology evidence="1">Multi-pass membrane protein</topology>
    </subcellularLocation>
</comment>
<name>A0ABY8FH25_9GAMM</name>
<evidence type="ECO:0000313" key="9">
    <source>
        <dbReference type="Proteomes" id="UP001321526"/>
    </source>
</evidence>
<feature type="transmembrane region" description="Helical" evidence="7">
    <location>
        <begin position="230"/>
        <end position="249"/>
    </location>
</feature>
<dbReference type="EMBL" id="CP035631">
    <property type="protein sequence ID" value="WFF41370.1"/>
    <property type="molecule type" value="Genomic_DNA"/>
</dbReference>
<organism evidence="8 9">
    <name type="scientific">Salinicola endophyticus</name>
    <dbReference type="NCBI Taxonomy" id="1949083"/>
    <lineage>
        <taxon>Bacteria</taxon>
        <taxon>Pseudomonadati</taxon>
        <taxon>Pseudomonadota</taxon>
        <taxon>Gammaproteobacteria</taxon>
        <taxon>Oceanospirillales</taxon>
        <taxon>Halomonadaceae</taxon>
        <taxon>Salinicola</taxon>
    </lineage>
</organism>
<feature type="transmembrane region" description="Helical" evidence="7">
    <location>
        <begin position="296"/>
        <end position="321"/>
    </location>
</feature>
<accession>A0ABY8FH25</accession>
<feature type="transmembrane region" description="Helical" evidence="7">
    <location>
        <begin position="269"/>
        <end position="289"/>
    </location>
</feature>
<dbReference type="InterPro" id="IPR014047">
    <property type="entry name" value="Chr_Tranpt_l_chain"/>
</dbReference>
<feature type="transmembrane region" description="Helical" evidence="7">
    <location>
        <begin position="357"/>
        <end position="375"/>
    </location>
</feature>
<feature type="transmembrane region" description="Helical" evidence="7">
    <location>
        <begin position="85"/>
        <end position="110"/>
    </location>
</feature>
<feature type="transmembrane region" description="Helical" evidence="7">
    <location>
        <begin position="199"/>
        <end position="218"/>
    </location>
</feature>
<keyword evidence="4 7" id="KW-0812">Transmembrane</keyword>
<dbReference type="Pfam" id="PF02417">
    <property type="entry name" value="Chromate_transp"/>
    <property type="match status" value="2"/>
</dbReference>
<dbReference type="PANTHER" id="PTHR33567:SF3">
    <property type="entry name" value="CHROMATE ION TRANSPORTER (EUROFUNG)"/>
    <property type="match status" value="1"/>
</dbReference>
<feature type="transmembrane region" description="Helical" evidence="7">
    <location>
        <begin position="17"/>
        <end position="36"/>
    </location>
</feature>
<evidence type="ECO:0000256" key="4">
    <source>
        <dbReference type="ARBA" id="ARBA00022692"/>
    </source>
</evidence>
<gene>
    <name evidence="8" type="primary">chrA</name>
    <name evidence="8" type="ORF">EVC62_07545</name>
</gene>
<proteinExistence type="inferred from homology"/>
<sequence>MHTPKASAAHLGELFRIFLWLGITSFGGPVAHLGYFREAFVVRRRWLGESDFADLVALCQFLPGPASSQVGFAIGLRRGGLPGALVAWCAFTLPSAVALVLFAAGASALGGELGQALLHGLKLVAVAVVAHAVWGMAGKLCPDLIRAAIALIALCLALLLGGAAGQLGAIMLGAGIGLWRCRPVPMLASAHPLIPSRRWSLPALIVFLVLLLLPLMAASGGGAVIAVMAAFYRVGALVFGGGHVVLPLLEAAVVEPGWVTQSVFVTGYGMAQAVPGPLFTFAAYLGAAMAPGTHGWLLAALATVMIFLPGMLLLIGVLPHWERLRASASAQRLIQGTNAAVVGILAAALYDPIWQSAIVAPLDIVLAALGFGLLTCCHWPAWRVVVLLVAAAVGIGLVG</sequence>
<dbReference type="InterPro" id="IPR003370">
    <property type="entry name" value="Chromate_transpt"/>
</dbReference>
<evidence type="ECO:0000313" key="8">
    <source>
        <dbReference type="EMBL" id="WFF41370.1"/>
    </source>
</evidence>
<keyword evidence="3" id="KW-1003">Cell membrane</keyword>
<feature type="transmembrane region" description="Helical" evidence="7">
    <location>
        <begin position="149"/>
        <end position="179"/>
    </location>
</feature>
<protein>
    <submittedName>
        <fullName evidence="8">Chromate efflux transporter</fullName>
    </submittedName>
</protein>